<dbReference type="InterPro" id="IPR045926">
    <property type="entry name" value="DUF6345"/>
</dbReference>
<dbReference type="EMBL" id="CP043494">
    <property type="protein sequence ID" value="WNG44034.1"/>
    <property type="molecule type" value="Genomic_DNA"/>
</dbReference>
<evidence type="ECO:0000313" key="3">
    <source>
        <dbReference type="Proteomes" id="UP001611383"/>
    </source>
</evidence>
<gene>
    <name evidence="2" type="ORF">F0U60_07945</name>
</gene>
<feature type="signal peptide" evidence="1">
    <location>
        <begin position="1"/>
        <end position="29"/>
    </location>
</feature>
<dbReference type="Pfam" id="PF19872">
    <property type="entry name" value="DUF6345"/>
    <property type="match status" value="1"/>
</dbReference>
<keyword evidence="1" id="KW-0732">Signal</keyword>
<evidence type="ECO:0000313" key="2">
    <source>
        <dbReference type="EMBL" id="WNG44034.1"/>
    </source>
</evidence>
<accession>A0ABY9WJS4</accession>
<feature type="chain" id="PRO_5045190928" evidence="1">
    <location>
        <begin position="30"/>
        <end position="293"/>
    </location>
</feature>
<organism evidence="2 3">
    <name type="scientific">Archangium minus</name>
    <dbReference type="NCBI Taxonomy" id="83450"/>
    <lineage>
        <taxon>Bacteria</taxon>
        <taxon>Pseudomonadati</taxon>
        <taxon>Myxococcota</taxon>
        <taxon>Myxococcia</taxon>
        <taxon>Myxococcales</taxon>
        <taxon>Cystobacterineae</taxon>
        <taxon>Archangiaceae</taxon>
        <taxon>Archangium</taxon>
    </lineage>
</organism>
<proteinExistence type="predicted"/>
<reference evidence="2 3" key="1">
    <citation type="submission" date="2019-08" db="EMBL/GenBank/DDBJ databases">
        <title>Archangium and Cystobacter genomes.</title>
        <authorList>
            <person name="Chen I.-C.K."/>
            <person name="Wielgoss S."/>
        </authorList>
    </citation>
    <scope>NUCLEOTIDE SEQUENCE [LARGE SCALE GENOMIC DNA]</scope>
    <source>
        <strain evidence="2 3">Cbm 6</strain>
    </source>
</reference>
<dbReference type="Proteomes" id="UP001611383">
    <property type="component" value="Chromosome"/>
</dbReference>
<sequence>MKSLSRRASASLAAASLALLTELPMAAHAYTYTYSSAYINDWSNCDSPCSNYGHLNYTDEQINMFDSRMTVHGNTRKHKYSNTSVWASDYIEDQLSFSPAYSMGGQDYYHTDDSEMVAYAGQGRSFSYTVDSGQLLQMHLCKKGTAANGCWINSDYIRFGEQRGEYALNPGQARFMLLMVDFSVDERPNEQWGQAMYRGLEYTMGYRGWSSDDARTDEVGGDWADKAMGESWTFKSAWFWAVEDWWLNDVGSLVSVGVNAAEADIRRDNLDKNWAPRSALDVSNWYSWSYHQG</sequence>
<dbReference type="RefSeq" id="WP_395816062.1">
    <property type="nucleotide sequence ID" value="NZ_CP043494.1"/>
</dbReference>
<name>A0ABY9WJS4_9BACT</name>
<evidence type="ECO:0000256" key="1">
    <source>
        <dbReference type="SAM" id="SignalP"/>
    </source>
</evidence>
<protein>
    <submittedName>
        <fullName evidence="2">Uncharacterized protein</fullName>
    </submittedName>
</protein>
<keyword evidence="3" id="KW-1185">Reference proteome</keyword>